<dbReference type="SUPFAM" id="SSF50494">
    <property type="entry name" value="Trypsin-like serine proteases"/>
    <property type="match status" value="1"/>
</dbReference>
<evidence type="ECO:0000313" key="2">
    <source>
        <dbReference type="EMBL" id="KAH3821143.1"/>
    </source>
</evidence>
<proteinExistence type="predicted"/>
<gene>
    <name evidence="2" type="ORF">DPMN_122903</name>
</gene>
<sequence>MPNWECLFMYMNMIVIHVCSGPAIEGWGDKDNWRVVLGEHVQGREEGTEQYLTMEKIVSHPTYLREWLLFNLTR</sequence>
<keyword evidence="3" id="KW-1185">Reference proteome</keyword>
<feature type="chain" id="PRO_5038781865" evidence="1">
    <location>
        <begin position="21"/>
        <end position="74"/>
    </location>
</feature>
<reference evidence="2" key="2">
    <citation type="submission" date="2020-11" db="EMBL/GenBank/DDBJ databases">
        <authorList>
            <person name="McCartney M.A."/>
            <person name="Auch B."/>
            <person name="Kono T."/>
            <person name="Mallez S."/>
            <person name="Becker A."/>
            <person name="Gohl D.M."/>
            <person name="Silverstein K.A.T."/>
            <person name="Koren S."/>
            <person name="Bechman K.B."/>
            <person name="Herman A."/>
            <person name="Abrahante J.E."/>
            <person name="Garbe J."/>
        </authorList>
    </citation>
    <scope>NUCLEOTIDE SEQUENCE</scope>
    <source>
        <strain evidence="2">Duluth1</strain>
        <tissue evidence="2">Whole animal</tissue>
    </source>
</reference>
<dbReference type="InterPro" id="IPR009003">
    <property type="entry name" value="Peptidase_S1_PA"/>
</dbReference>
<evidence type="ECO:0000313" key="3">
    <source>
        <dbReference type="Proteomes" id="UP000828390"/>
    </source>
</evidence>
<dbReference type="AlphaFoldDB" id="A0A9D4GSP9"/>
<keyword evidence="1" id="KW-0732">Signal</keyword>
<organism evidence="2 3">
    <name type="scientific">Dreissena polymorpha</name>
    <name type="common">Zebra mussel</name>
    <name type="synonym">Mytilus polymorpha</name>
    <dbReference type="NCBI Taxonomy" id="45954"/>
    <lineage>
        <taxon>Eukaryota</taxon>
        <taxon>Metazoa</taxon>
        <taxon>Spiralia</taxon>
        <taxon>Lophotrochozoa</taxon>
        <taxon>Mollusca</taxon>
        <taxon>Bivalvia</taxon>
        <taxon>Autobranchia</taxon>
        <taxon>Heteroconchia</taxon>
        <taxon>Euheterodonta</taxon>
        <taxon>Imparidentia</taxon>
        <taxon>Neoheterodontei</taxon>
        <taxon>Myida</taxon>
        <taxon>Dreissenoidea</taxon>
        <taxon>Dreissenidae</taxon>
        <taxon>Dreissena</taxon>
    </lineage>
</organism>
<protein>
    <submittedName>
        <fullName evidence="2">Uncharacterized protein</fullName>
    </submittedName>
</protein>
<evidence type="ECO:0000256" key="1">
    <source>
        <dbReference type="SAM" id="SignalP"/>
    </source>
</evidence>
<feature type="signal peptide" evidence="1">
    <location>
        <begin position="1"/>
        <end position="20"/>
    </location>
</feature>
<reference evidence="2" key="1">
    <citation type="journal article" date="2019" name="bioRxiv">
        <title>The Genome of the Zebra Mussel, Dreissena polymorpha: A Resource for Invasive Species Research.</title>
        <authorList>
            <person name="McCartney M.A."/>
            <person name="Auch B."/>
            <person name="Kono T."/>
            <person name="Mallez S."/>
            <person name="Zhang Y."/>
            <person name="Obille A."/>
            <person name="Becker A."/>
            <person name="Abrahante J.E."/>
            <person name="Garbe J."/>
            <person name="Badalamenti J.P."/>
            <person name="Herman A."/>
            <person name="Mangelson H."/>
            <person name="Liachko I."/>
            <person name="Sullivan S."/>
            <person name="Sone E.D."/>
            <person name="Koren S."/>
            <person name="Silverstein K.A.T."/>
            <person name="Beckman K.B."/>
            <person name="Gohl D.M."/>
        </authorList>
    </citation>
    <scope>NUCLEOTIDE SEQUENCE</scope>
    <source>
        <strain evidence="2">Duluth1</strain>
        <tissue evidence="2">Whole animal</tissue>
    </source>
</reference>
<comment type="caution">
    <text evidence="2">The sequence shown here is derived from an EMBL/GenBank/DDBJ whole genome shotgun (WGS) entry which is preliminary data.</text>
</comment>
<name>A0A9D4GSP9_DREPO</name>
<dbReference type="Proteomes" id="UP000828390">
    <property type="component" value="Unassembled WGS sequence"/>
</dbReference>
<dbReference type="EMBL" id="JAIWYP010000005">
    <property type="protein sequence ID" value="KAH3821143.1"/>
    <property type="molecule type" value="Genomic_DNA"/>
</dbReference>
<accession>A0A9D4GSP9</accession>